<dbReference type="Proteomes" id="UP001367316">
    <property type="component" value="Unassembled WGS sequence"/>
</dbReference>
<accession>A0ABR1NGN4</accession>
<dbReference type="Gene3D" id="1.25.40.20">
    <property type="entry name" value="Ankyrin repeat-containing domain"/>
    <property type="match status" value="1"/>
</dbReference>
<dbReference type="EMBL" id="JBBPBF010000004">
    <property type="protein sequence ID" value="KAK7614356.1"/>
    <property type="molecule type" value="Genomic_DNA"/>
</dbReference>
<sequence>MAKIFVNAGAEVNTCYHVCQGTPLTAAIGSGQPELVRALIDNYRARARAGGQLNFGHDRSYHFDPVRTAIDSSKLAAVKILLKCGLWYRLTRTNALRAAVSAESVPILKILLDDFNSDSSVRMKQWDAAWLKSFA</sequence>
<proteinExistence type="predicted"/>
<name>A0ABR1NGN4_9PEZI</name>
<dbReference type="SUPFAM" id="SSF48403">
    <property type="entry name" value="Ankyrin repeat"/>
    <property type="match status" value="1"/>
</dbReference>
<evidence type="ECO:0000313" key="1">
    <source>
        <dbReference type="EMBL" id="KAK7614356.1"/>
    </source>
</evidence>
<organism evidence="1 2">
    <name type="scientific">Phyllosticta paracitricarpa</name>
    <dbReference type="NCBI Taxonomy" id="2016321"/>
    <lineage>
        <taxon>Eukaryota</taxon>
        <taxon>Fungi</taxon>
        <taxon>Dikarya</taxon>
        <taxon>Ascomycota</taxon>
        <taxon>Pezizomycotina</taxon>
        <taxon>Dothideomycetes</taxon>
        <taxon>Dothideomycetes incertae sedis</taxon>
        <taxon>Botryosphaeriales</taxon>
        <taxon>Phyllostictaceae</taxon>
        <taxon>Phyllosticta</taxon>
    </lineage>
</organism>
<reference evidence="1 2" key="1">
    <citation type="submission" date="2024-04" db="EMBL/GenBank/DDBJ databases">
        <title>Phyllosticta paracitricarpa is synonymous to the EU quarantine fungus P. citricarpa based on phylogenomic analyses.</title>
        <authorList>
            <consortium name="Lawrence Berkeley National Laboratory"/>
            <person name="Van ingen-buijs V.A."/>
            <person name="Van westerhoven A.C."/>
            <person name="Haridas S."/>
            <person name="Skiadas P."/>
            <person name="Martin F."/>
            <person name="Groenewald J.Z."/>
            <person name="Crous P.W."/>
            <person name="Seidl M.F."/>
        </authorList>
    </citation>
    <scope>NUCLEOTIDE SEQUENCE [LARGE SCALE GENOMIC DNA]</scope>
    <source>
        <strain evidence="1 2">CBS 141358</strain>
    </source>
</reference>
<comment type="caution">
    <text evidence="1">The sequence shown here is derived from an EMBL/GenBank/DDBJ whole genome shotgun (WGS) entry which is preliminary data.</text>
</comment>
<dbReference type="InterPro" id="IPR036770">
    <property type="entry name" value="Ankyrin_rpt-contain_sf"/>
</dbReference>
<protein>
    <recommendedName>
        <fullName evidence="3">Ankyrin repeat protein</fullName>
    </recommendedName>
</protein>
<evidence type="ECO:0000313" key="2">
    <source>
        <dbReference type="Proteomes" id="UP001367316"/>
    </source>
</evidence>
<evidence type="ECO:0008006" key="3">
    <source>
        <dbReference type="Google" id="ProtNLM"/>
    </source>
</evidence>
<gene>
    <name evidence="1" type="ORF">JOL62DRAFT_609051</name>
</gene>
<keyword evidence="2" id="KW-1185">Reference proteome</keyword>